<dbReference type="GO" id="GO:0098796">
    <property type="term" value="C:membrane protein complex"/>
    <property type="evidence" value="ECO:0007669"/>
    <property type="project" value="UniProtKB-ARBA"/>
</dbReference>
<dbReference type="PANTHER" id="PTHR24220">
    <property type="entry name" value="IMPORT ATP-BINDING PROTEIN"/>
    <property type="match status" value="1"/>
</dbReference>
<gene>
    <name evidence="6" type="ORF">C5Y83_09595</name>
</gene>
<dbReference type="Gene3D" id="3.40.50.300">
    <property type="entry name" value="P-loop containing nucleotide triphosphate hydrolases"/>
    <property type="match status" value="1"/>
</dbReference>
<organism evidence="6 7">
    <name type="scientific">Blastopirellula marina</name>
    <dbReference type="NCBI Taxonomy" id="124"/>
    <lineage>
        <taxon>Bacteria</taxon>
        <taxon>Pseudomonadati</taxon>
        <taxon>Planctomycetota</taxon>
        <taxon>Planctomycetia</taxon>
        <taxon>Pirellulales</taxon>
        <taxon>Pirellulaceae</taxon>
        <taxon>Blastopirellula</taxon>
    </lineage>
</organism>
<evidence type="ECO:0000256" key="2">
    <source>
        <dbReference type="ARBA" id="ARBA00022741"/>
    </source>
</evidence>
<dbReference type="InterPro" id="IPR017871">
    <property type="entry name" value="ABC_transporter-like_CS"/>
</dbReference>
<dbReference type="RefSeq" id="WP_105329449.1">
    <property type="nucleotide sequence ID" value="NZ_PUHY01000006.1"/>
</dbReference>
<proteinExistence type="inferred from homology"/>
<evidence type="ECO:0000256" key="4">
    <source>
        <dbReference type="ARBA" id="ARBA00038388"/>
    </source>
</evidence>
<dbReference type="GO" id="GO:0022857">
    <property type="term" value="F:transmembrane transporter activity"/>
    <property type="evidence" value="ECO:0007669"/>
    <property type="project" value="UniProtKB-ARBA"/>
</dbReference>
<dbReference type="GO" id="GO:0016887">
    <property type="term" value="F:ATP hydrolysis activity"/>
    <property type="evidence" value="ECO:0007669"/>
    <property type="project" value="InterPro"/>
</dbReference>
<dbReference type="SUPFAM" id="SSF52540">
    <property type="entry name" value="P-loop containing nucleoside triphosphate hydrolases"/>
    <property type="match status" value="1"/>
</dbReference>
<evidence type="ECO:0000256" key="3">
    <source>
        <dbReference type="ARBA" id="ARBA00022840"/>
    </source>
</evidence>
<dbReference type="OrthoDB" id="273392at2"/>
<dbReference type="PROSITE" id="PS50893">
    <property type="entry name" value="ABC_TRANSPORTER_2"/>
    <property type="match status" value="1"/>
</dbReference>
<accession>A0A2S8FVF2</accession>
<sequence length="230" mass="25192">MADLEIENLSKEYPTRAESLKVLKDISLELSQGDSAAILGPSGCGKSTLLYCIGTLDTPTSGSVKLNGQSPFALSETDLAKFRSQNIGFIFQDHHLLPQLTVLENVLVPTLAEGSATPKQIERARMLIERVGLSQRIEHRSAELSGGERQRVAVARSLIHEPLLLLADEPTGNLDKTNAEVIGNLLLELQKEEGTILIVVTHSQELAEIFQRRYQLDDGKLQLQNATTQA</sequence>
<dbReference type="Pfam" id="PF00005">
    <property type="entry name" value="ABC_tran"/>
    <property type="match status" value="1"/>
</dbReference>
<comment type="caution">
    <text evidence="6">The sequence shown here is derived from an EMBL/GenBank/DDBJ whole genome shotgun (WGS) entry which is preliminary data.</text>
</comment>
<keyword evidence="3 6" id="KW-0067">ATP-binding</keyword>
<dbReference type="InterPro" id="IPR003593">
    <property type="entry name" value="AAA+_ATPase"/>
</dbReference>
<dbReference type="AlphaFoldDB" id="A0A2S8FVF2"/>
<dbReference type="InterPro" id="IPR003439">
    <property type="entry name" value="ABC_transporter-like_ATP-bd"/>
</dbReference>
<dbReference type="InterPro" id="IPR017911">
    <property type="entry name" value="MacB-like_ATP-bd"/>
</dbReference>
<protein>
    <submittedName>
        <fullName evidence="6">ATP-binding protein</fullName>
    </submittedName>
</protein>
<reference evidence="6 7" key="1">
    <citation type="submission" date="2018-02" db="EMBL/GenBank/DDBJ databases">
        <title>Comparative genomes isolates from brazilian mangrove.</title>
        <authorList>
            <person name="Araujo J.E."/>
            <person name="Taketani R.G."/>
            <person name="Silva M.C.P."/>
            <person name="Loureco M.V."/>
            <person name="Andreote F.D."/>
        </authorList>
    </citation>
    <scope>NUCLEOTIDE SEQUENCE [LARGE SCALE GENOMIC DNA]</scope>
    <source>
        <strain evidence="6 7">Hex-1 MGV</strain>
    </source>
</reference>
<evidence type="ECO:0000313" key="7">
    <source>
        <dbReference type="Proteomes" id="UP000238322"/>
    </source>
</evidence>
<dbReference type="EMBL" id="PUHY01000006">
    <property type="protein sequence ID" value="PQO36159.1"/>
    <property type="molecule type" value="Genomic_DNA"/>
</dbReference>
<name>A0A2S8FVF2_9BACT</name>
<dbReference type="CDD" id="cd03255">
    <property type="entry name" value="ABC_MJ0796_LolCDE_FtsE"/>
    <property type="match status" value="1"/>
</dbReference>
<dbReference type="GO" id="GO:0005886">
    <property type="term" value="C:plasma membrane"/>
    <property type="evidence" value="ECO:0007669"/>
    <property type="project" value="TreeGrafter"/>
</dbReference>
<evidence type="ECO:0000313" key="6">
    <source>
        <dbReference type="EMBL" id="PQO36159.1"/>
    </source>
</evidence>
<dbReference type="Proteomes" id="UP000238322">
    <property type="component" value="Unassembled WGS sequence"/>
</dbReference>
<keyword evidence="1" id="KW-0813">Transport</keyword>
<dbReference type="GO" id="GO:0005524">
    <property type="term" value="F:ATP binding"/>
    <property type="evidence" value="ECO:0007669"/>
    <property type="project" value="UniProtKB-KW"/>
</dbReference>
<feature type="domain" description="ABC transporter" evidence="5">
    <location>
        <begin position="4"/>
        <end position="230"/>
    </location>
</feature>
<evidence type="ECO:0000256" key="1">
    <source>
        <dbReference type="ARBA" id="ARBA00022448"/>
    </source>
</evidence>
<evidence type="ECO:0000259" key="5">
    <source>
        <dbReference type="PROSITE" id="PS50893"/>
    </source>
</evidence>
<dbReference type="InterPro" id="IPR027417">
    <property type="entry name" value="P-loop_NTPase"/>
</dbReference>
<dbReference type="InterPro" id="IPR015854">
    <property type="entry name" value="ABC_transpr_LolD-like"/>
</dbReference>
<keyword evidence="2" id="KW-0547">Nucleotide-binding</keyword>
<comment type="similarity">
    <text evidence="4">Belongs to the ABC transporter superfamily. Macrolide exporter (TC 3.A.1.122) family.</text>
</comment>
<dbReference type="PROSITE" id="PS00211">
    <property type="entry name" value="ABC_TRANSPORTER_1"/>
    <property type="match status" value="1"/>
</dbReference>
<dbReference type="FunFam" id="3.40.50.300:FF:000032">
    <property type="entry name" value="Export ABC transporter ATP-binding protein"/>
    <property type="match status" value="1"/>
</dbReference>
<dbReference type="PANTHER" id="PTHR24220:SF689">
    <property type="entry name" value="LIPOPROTEIN-RELEASING SYSTEM ATP-BINDING PROTEIN LOLD"/>
    <property type="match status" value="1"/>
</dbReference>
<dbReference type="SMART" id="SM00382">
    <property type="entry name" value="AAA"/>
    <property type="match status" value="1"/>
</dbReference>